<protein>
    <recommendedName>
        <fullName evidence="4">Protein-L-isoaspartate O-methyltransferase</fullName>
        <ecNumber evidence="3">2.1.1.77</ecNumber>
    </recommendedName>
    <alternativeName>
        <fullName evidence="11">L-isoaspartyl protein carboxyl methyltransferase</fullName>
    </alternativeName>
    <alternativeName>
        <fullName evidence="9">Protein L-isoaspartyl methyltransferase</fullName>
    </alternativeName>
    <alternativeName>
        <fullName evidence="10">Protein-beta-aspartate methyltransferase</fullName>
    </alternativeName>
</protein>
<evidence type="ECO:0000256" key="4">
    <source>
        <dbReference type="ARBA" id="ARBA00013346"/>
    </source>
</evidence>
<dbReference type="SUPFAM" id="SSF53335">
    <property type="entry name" value="S-adenosyl-L-methionine-dependent methyltransferases"/>
    <property type="match status" value="1"/>
</dbReference>
<evidence type="ECO:0000256" key="11">
    <source>
        <dbReference type="ARBA" id="ARBA00031350"/>
    </source>
</evidence>
<evidence type="ECO:0000256" key="7">
    <source>
        <dbReference type="ARBA" id="ARBA00022679"/>
    </source>
</evidence>
<evidence type="ECO:0000256" key="5">
    <source>
        <dbReference type="ARBA" id="ARBA00022490"/>
    </source>
</evidence>
<keyword evidence="5" id="KW-0963">Cytoplasm</keyword>
<dbReference type="InterPro" id="IPR000682">
    <property type="entry name" value="PCMT"/>
</dbReference>
<dbReference type="PANTHER" id="PTHR11579">
    <property type="entry name" value="PROTEIN-L-ISOASPARTATE O-METHYLTRANSFERASE"/>
    <property type="match status" value="1"/>
</dbReference>
<dbReference type="OrthoDB" id="3501659at2"/>
<keyword evidence="13" id="KW-1185">Reference proteome</keyword>
<comment type="caution">
    <text evidence="12">The sequence shown here is derived from an EMBL/GenBank/DDBJ whole genome shotgun (WGS) entry which is preliminary data.</text>
</comment>
<dbReference type="RefSeq" id="WP_161106009.1">
    <property type="nucleotide sequence ID" value="NZ_JBHLYI010000011.1"/>
</dbReference>
<sequence length="253" mass="27087">MQRNWQVVTLNRRDFIPDVIWRQPGERQRLAPLDRKDDPQTWERIVAGEGSIITQCKTDRRGLVLPTSSASALWVVRAMLDALALEPGMSVLEIGAGTGYNAALMAEAGARVTTVEIDAELADAASAALERTGFADRVTVVVGDGEHGVPAHAPFDRVIATAGTHTIPPAWVEQTREGGRIVVPYTGIEYAGALLVLTVADGVASGRAVGDKTAFMPLRGQTDIREALRAEPSGPLDRLRVTVTPAGQTVTFE</sequence>
<accession>A0A6I4WC20</accession>
<gene>
    <name evidence="12" type="ORF">GQ466_27330</name>
</gene>
<name>A0A6I4WC20_9ACTN</name>
<dbReference type="GO" id="GO:0004719">
    <property type="term" value="F:protein-L-isoaspartate (D-aspartate) O-methyltransferase activity"/>
    <property type="evidence" value="ECO:0007669"/>
    <property type="project" value="UniProtKB-EC"/>
</dbReference>
<keyword evidence="8" id="KW-0949">S-adenosyl-L-methionine</keyword>
<proteinExistence type="inferred from homology"/>
<evidence type="ECO:0000256" key="2">
    <source>
        <dbReference type="ARBA" id="ARBA00005369"/>
    </source>
</evidence>
<dbReference type="Proteomes" id="UP000431901">
    <property type="component" value="Unassembled WGS sequence"/>
</dbReference>
<evidence type="ECO:0000313" key="12">
    <source>
        <dbReference type="EMBL" id="MXQ67737.1"/>
    </source>
</evidence>
<evidence type="ECO:0000313" key="13">
    <source>
        <dbReference type="Proteomes" id="UP000431901"/>
    </source>
</evidence>
<dbReference type="CDD" id="cd02440">
    <property type="entry name" value="AdoMet_MTases"/>
    <property type="match status" value="1"/>
</dbReference>
<dbReference type="GO" id="GO:0005737">
    <property type="term" value="C:cytoplasm"/>
    <property type="evidence" value="ECO:0007669"/>
    <property type="project" value="UniProtKB-SubCell"/>
</dbReference>
<evidence type="ECO:0000256" key="8">
    <source>
        <dbReference type="ARBA" id="ARBA00022691"/>
    </source>
</evidence>
<keyword evidence="6 12" id="KW-0489">Methyltransferase</keyword>
<evidence type="ECO:0000256" key="1">
    <source>
        <dbReference type="ARBA" id="ARBA00004496"/>
    </source>
</evidence>
<dbReference type="EC" id="2.1.1.77" evidence="3"/>
<dbReference type="InterPro" id="IPR029063">
    <property type="entry name" value="SAM-dependent_MTases_sf"/>
</dbReference>
<evidence type="ECO:0000256" key="9">
    <source>
        <dbReference type="ARBA" id="ARBA00030757"/>
    </source>
</evidence>
<evidence type="ECO:0000256" key="3">
    <source>
        <dbReference type="ARBA" id="ARBA00011890"/>
    </source>
</evidence>
<evidence type="ECO:0000256" key="10">
    <source>
        <dbReference type="ARBA" id="ARBA00031323"/>
    </source>
</evidence>
<dbReference type="GO" id="GO:0032259">
    <property type="term" value="P:methylation"/>
    <property type="evidence" value="ECO:0007669"/>
    <property type="project" value="UniProtKB-KW"/>
</dbReference>
<organism evidence="12 13">
    <name type="scientific">Actinomadura rayongensis</name>
    <dbReference type="NCBI Taxonomy" id="1429076"/>
    <lineage>
        <taxon>Bacteria</taxon>
        <taxon>Bacillati</taxon>
        <taxon>Actinomycetota</taxon>
        <taxon>Actinomycetes</taxon>
        <taxon>Streptosporangiales</taxon>
        <taxon>Thermomonosporaceae</taxon>
        <taxon>Actinomadura</taxon>
    </lineage>
</organism>
<keyword evidence="7 12" id="KW-0808">Transferase</keyword>
<dbReference type="EMBL" id="WUTW01000008">
    <property type="protein sequence ID" value="MXQ67737.1"/>
    <property type="molecule type" value="Genomic_DNA"/>
</dbReference>
<dbReference type="Gene3D" id="3.40.50.150">
    <property type="entry name" value="Vaccinia Virus protein VP39"/>
    <property type="match status" value="1"/>
</dbReference>
<comment type="similarity">
    <text evidence="2">Belongs to the methyltransferase superfamily. L-isoaspartyl/D-aspartyl protein methyltransferase family.</text>
</comment>
<dbReference type="AlphaFoldDB" id="A0A6I4WC20"/>
<reference evidence="12 13" key="1">
    <citation type="submission" date="2019-12" db="EMBL/GenBank/DDBJ databases">
        <title>Nocardia macrotermitis sp. nov. and Nocardia aurantia sp. nov., isolated from the gut of the fungus growing-termite Macrotermes natalensis.</title>
        <authorList>
            <person name="Christine B."/>
            <person name="Rene B."/>
        </authorList>
    </citation>
    <scope>NUCLEOTIDE SEQUENCE [LARGE SCALE GENOMIC DNA]</scope>
    <source>
        <strain evidence="12 13">DSM 102126</strain>
    </source>
</reference>
<comment type="subcellular location">
    <subcellularLocation>
        <location evidence="1">Cytoplasm</location>
    </subcellularLocation>
</comment>
<dbReference type="PANTHER" id="PTHR11579:SF0">
    <property type="entry name" value="PROTEIN-L-ISOASPARTATE(D-ASPARTATE) O-METHYLTRANSFERASE"/>
    <property type="match status" value="1"/>
</dbReference>
<evidence type="ECO:0000256" key="6">
    <source>
        <dbReference type="ARBA" id="ARBA00022603"/>
    </source>
</evidence>
<dbReference type="Pfam" id="PF01135">
    <property type="entry name" value="PCMT"/>
    <property type="match status" value="1"/>
</dbReference>